<dbReference type="InterPro" id="IPR051698">
    <property type="entry name" value="Transposase_11-like"/>
</dbReference>
<organism evidence="1 2">
    <name type="scientific">Parabacteroides chartae</name>
    <dbReference type="NCBI Taxonomy" id="1037355"/>
    <lineage>
        <taxon>Bacteria</taxon>
        <taxon>Pseudomonadati</taxon>
        <taxon>Bacteroidota</taxon>
        <taxon>Bacteroidia</taxon>
        <taxon>Bacteroidales</taxon>
        <taxon>Tannerellaceae</taxon>
        <taxon>Parabacteroides</taxon>
    </lineage>
</organism>
<sequence>EGEFSTEVRYYISSLPLDAKLIAESVRTHWSIENNLHWQLDVTFREDNTRKTNNAAQNVSVMCKMALSLLKKDTKKASMVAKRKIAGWDEEYLARLLKTENF</sequence>
<gene>
    <name evidence="1" type="ORF">SAMN05660349_03135</name>
</gene>
<evidence type="ECO:0008006" key="3">
    <source>
        <dbReference type="Google" id="ProtNLM"/>
    </source>
</evidence>
<keyword evidence="2" id="KW-1185">Reference proteome</keyword>
<protein>
    <recommendedName>
        <fullName evidence="3">Transposase DDE domain-containing protein</fullName>
    </recommendedName>
</protein>
<name>A0A1T5ESZ4_9BACT</name>
<reference evidence="2" key="1">
    <citation type="submission" date="2017-02" db="EMBL/GenBank/DDBJ databases">
        <authorList>
            <person name="Varghese N."/>
            <person name="Submissions S."/>
        </authorList>
    </citation>
    <scope>NUCLEOTIDE SEQUENCE [LARGE SCALE GENOMIC DNA]</scope>
    <source>
        <strain evidence="2">DSM 24967</strain>
    </source>
</reference>
<dbReference type="Proteomes" id="UP000190852">
    <property type="component" value="Unassembled WGS sequence"/>
</dbReference>
<dbReference type="AlphaFoldDB" id="A0A1T5ESZ4"/>
<dbReference type="NCBIfam" id="NF033564">
    <property type="entry name" value="transpos_ISAs1"/>
    <property type="match status" value="1"/>
</dbReference>
<accession>A0A1T5ESZ4</accession>
<dbReference type="InterPro" id="IPR047647">
    <property type="entry name" value="ISAs1_transpos"/>
</dbReference>
<feature type="non-terminal residue" evidence="1">
    <location>
        <position position="1"/>
    </location>
</feature>
<dbReference type="RefSeq" id="WP_139376673.1">
    <property type="nucleotide sequence ID" value="NZ_FUYQ01000030.1"/>
</dbReference>
<proteinExistence type="predicted"/>
<evidence type="ECO:0000313" key="2">
    <source>
        <dbReference type="Proteomes" id="UP000190852"/>
    </source>
</evidence>
<evidence type="ECO:0000313" key="1">
    <source>
        <dbReference type="EMBL" id="SKB87052.1"/>
    </source>
</evidence>
<dbReference type="PANTHER" id="PTHR30298">
    <property type="entry name" value="H REPEAT-ASSOCIATED PREDICTED TRANSPOSASE"/>
    <property type="match status" value="1"/>
</dbReference>
<dbReference type="PANTHER" id="PTHR30298:SF0">
    <property type="entry name" value="PROTEIN YBFL-RELATED"/>
    <property type="match status" value="1"/>
</dbReference>
<dbReference type="EMBL" id="FUYQ01000030">
    <property type="protein sequence ID" value="SKB87052.1"/>
    <property type="molecule type" value="Genomic_DNA"/>
</dbReference>